<reference evidence="3 8" key="1">
    <citation type="journal article" date="2006" name="Mol. Plant Microbe Interact.">
        <title>Identification of open reading frames unique to a select agent: Ralstonia solanacearum race 3 biovar 2.</title>
        <authorList>
            <person name="Gabriel D.W."/>
            <person name="Allen C."/>
            <person name="Schell M."/>
            <person name="Denny T.P."/>
            <person name="Greenberg J.T."/>
            <person name="Duan Y.P."/>
            <person name="Flores-Cruz Z."/>
            <person name="Huang Q."/>
            <person name="Clifford J.M."/>
            <person name="Presting G."/>
            <person name="Gonzalez E.T."/>
            <person name="Reddy J."/>
            <person name="Elphinstone J."/>
            <person name="Swanson J."/>
            <person name="Yao J."/>
            <person name="Mulholland V."/>
            <person name="Liu L."/>
            <person name="Farmerie W."/>
            <person name="Patnaikuni M."/>
            <person name="Balogh B."/>
            <person name="Norman D."/>
            <person name="Alvarez A."/>
            <person name="Castillo J.A."/>
            <person name="Jones J."/>
            <person name="Saddler G."/>
            <person name="Walunas T."/>
            <person name="Zhukov A."/>
            <person name="Mikhailova N."/>
        </authorList>
    </citation>
    <scope>NUCLEOTIDE SEQUENCE [LARGE SCALE GENOMIC DNA]</scope>
    <source>
        <strain evidence="3 8">UW551</strain>
    </source>
</reference>
<name>A0AB33V7B9_RALSU</name>
<evidence type="ECO:0000313" key="6">
    <source>
        <dbReference type="EMBL" id="EAP72896.1"/>
    </source>
</evidence>
<dbReference type="GO" id="GO:0003677">
    <property type="term" value="F:DNA binding"/>
    <property type="evidence" value="ECO:0007669"/>
    <property type="project" value="InterPro"/>
</dbReference>
<dbReference type="EMBL" id="AAKL01000022">
    <property type="protein sequence ID" value="EAP72892.1"/>
    <property type="molecule type" value="Genomic_DNA"/>
</dbReference>
<dbReference type="PANTHER" id="PTHR30007:SF1">
    <property type="entry name" value="BLR1914 PROTEIN"/>
    <property type="match status" value="1"/>
</dbReference>
<dbReference type="Pfam" id="PF01609">
    <property type="entry name" value="DDE_Tnp_1"/>
    <property type="match status" value="1"/>
</dbReference>
<dbReference type="NCBIfam" id="NF033580">
    <property type="entry name" value="transpos_IS5_3"/>
    <property type="match status" value="1"/>
</dbReference>
<dbReference type="GO" id="GO:0006313">
    <property type="term" value="P:DNA transposition"/>
    <property type="evidence" value="ECO:0007669"/>
    <property type="project" value="InterPro"/>
</dbReference>
<accession>A0AB33V7B9</accession>
<dbReference type="EMBL" id="AAKL01000003">
    <property type="protein sequence ID" value="EAP74447.1"/>
    <property type="molecule type" value="Genomic_DNA"/>
</dbReference>
<dbReference type="EMBL" id="AAKL01000022">
    <property type="protein sequence ID" value="EAP72896.1"/>
    <property type="molecule type" value="Genomic_DNA"/>
</dbReference>
<dbReference type="PANTHER" id="PTHR30007">
    <property type="entry name" value="PHP DOMAIN PROTEIN"/>
    <property type="match status" value="1"/>
</dbReference>
<dbReference type="EMBL" id="AAKL01000089">
    <property type="protein sequence ID" value="EAP70705.1"/>
    <property type="molecule type" value="Genomic_DNA"/>
</dbReference>
<feature type="domain" description="Transposase IS4-like" evidence="2">
    <location>
        <begin position="21"/>
        <end position="161"/>
    </location>
</feature>
<dbReference type="InterPro" id="IPR002559">
    <property type="entry name" value="Transposase_11"/>
</dbReference>
<evidence type="ECO:0000313" key="8">
    <source>
        <dbReference type="Proteomes" id="UP000005933"/>
    </source>
</evidence>
<dbReference type="AlphaFoldDB" id="A0AB33V7B9"/>
<evidence type="ECO:0000259" key="2">
    <source>
        <dbReference type="Pfam" id="PF01609"/>
    </source>
</evidence>
<comment type="caution">
    <text evidence="3">The sequence shown here is derived from an EMBL/GenBank/DDBJ whole genome shotgun (WGS) entry which is preliminary data.</text>
</comment>
<proteinExistence type="predicted"/>
<dbReference type="Proteomes" id="UP000005933">
    <property type="component" value="Unassembled WGS sequence"/>
</dbReference>
<evidence type="ECO:0000313" key="7">
    <source>
        <dbReference type="EMBL" id="EAP74447.1"/>
    </source>
</evidence>
<feature type="region of interest" description="Disordered" evidence="1">
    <location>
        <begin position="1"/>
        <end position="33"/>
    </location>
</feature>
<evidence type="ECO:0000256" key="1">
    <source>
        <dbReference type="SAM" id="MobiDB-lite"/>
    </source>
</evidence>
<organism evidence="3 8">
    <name type="scientific">Ralstonia solanacearum (strain UW551)</name>
    <dbReference type="NCBI Taxonomy" id="342110"/>
    <lineage>
        <taxon>Bacteria</taxon>
        <taxon>Pseudomonadati</taxon>
        <taxon>Pseudomonadota</taxon>
        <taxon>Betaproteobacteria</taxon>
        <taxon>Burkholderiales</taxon>
        <taxon>Burkholderiaceae</taxon>
        <taxon>Ralstonia</taxon>
        <taxon>Ralstonia solanacearum species complex</taxon>
    </lineage>
</organism>
<evidence type="ECO:0000313" key="5">
    <source>
        <dbReference type="EMBL" id="EAP72892.1"/>
    </source>
</evidence>
<dbReference type="GO" id="GO:0004803">
    <property type="term" value="F:transposase activity"/>
    <property type="evidence" value="ECO:0007669"/>
    <property type="project" value="InterPro"/>
</dbReference>
<dbReference type="EMBL" id="AAKL01000055">
    <property type="protein sequence ID" value="EAP71360.1"/>
    <property type="molecule type" value="Genomic_DNA"/>
</dbReference>
<evidence type="ECO:0000313" key="3">
    <source>
        <dbReference type="EMBL" id="EAP70705.1"/>
    </source>
</evidence>
<protein>
    <recommendedName>
        <fullName evidence="2">Transposase IS4-like domain-containing protein</fullName>
    </recommendedName>
</protein>
<gene>
    <name evidence="3" type="ORF">RRSL_00175</name>
    <name evidence="4" type="ORF">RRSL_00924</name>
    <name evidence="5" type="ORF">RRSL_02068</name>
    <name evidence="6" type="ORF">RRSL_02072</name>
    <name evidence="7" type="ORF">RRSL_04290</name>
</gene>
<evidence type="ECO:0000313" key="4">
    <source>
        <dbReference type="EMBL" id="EAP71360.1"/>
    </source>
</evidence>
<sequence length="170" mass="19266">MESGQYRRGKRAQPPGGEQTGPSPTDRGKLGSKRHLVVDARGVPLAITVTGANRHDSIAFESTLDAIPAIRGLDGRPRKRPDKLHADKAYDCRRCRQYLKRHGIRARIARKGIESRERLGRYRWVVERTHAWFAGFGKIRVRFERRLDIHCALLSLAAAIICARFVDDLC</sequence>